<evidence type="ECO:0000256" key="23">
    <source>
        <dbReference type="PIRSR" id="PIRSR602401-1"/>
    </source>
</evidence>
<evidence type="ECO:0000256" key="22">
    <source>
        <dbReference type="ARBA" id="ARBA00074918"/>
    </source>
</evidence>
<keyword evidence="10" id="KW-0547">Nucleotide-binding</keyword>
<dbReference type="InterPro" id="IPR001128">
    <property type="entry name" value="Cyt_P450"/>
</dbReference>
<dbReference type="GO" id="GO:0005686">
    <property type="term" value="C:U2 snRNP"/>
    <property type="evidence" value="ECO:0007669"/>
    <property type="project" value="TreeGrafter"/>
</dbReference>
<dbReference type="InterPro" id="IPR013087">
    <property type="entry name" value="Znf_C2H2_type"/>
</dbReference>
<keyword evidence="27" id="KW-1185">Reference proteome</keyword>
<feature type="region of interest" description="Disordered" evidence="25">
    <location>
        <begin position="1169"/>
        <end position="1188"/>
    </location>
</feature>
<evidence type="ECO:0000256" key="25">
    <source>
        <dbReference type="SAM" id="MobiDB-lite"/>
    </source>
</evidence>
<evidence type="ECO:0000256" key="12">
    <source>
        <dbReference type="ARBA" id="ARBA00022833"/>
    </source>
</evidence>
<evidence type="ECO:0000256" key="8">
    <source>
        <dbReference type="ARBA" id="ARBA00022728"/>
    </source>
</evidence>
<evidence type="ECO:0000256" key="14">
    <source>
        <dbReference type="ARBA" id="ARBA00023002"/>
    </source>
</evidence>
<keyword evidence="8" id="KW-0747">Spliceosome</keyword>
<dbReference type="InterPro" id="IPR036236">
    <property type="entry name" value="Znf_C2H2_sf"/>
</dbReference>
<sequence length="1416" mass="163776">MFAALFVALVVPIGAFIAFYNCYYKRKNLPPGPMPLPFFGNSLALMKRQPGEDLFLEWRHKFGSIFTFWLGETPIRGGEPFSGRHAIESYEIIIRGGILGVLQTEGDIWRELRRFTLHVFRDFGVGKNLQQERILTEIEAMFKQLDTDIKVATEIEIVQYFERSISSIINALLVGFRFDETKEAQYHQLNGQLWRFNNRMQNFATNLFMWKPDWFKSMPYCRDAFSLVKETHNCFFDFFDEQIRRHMEHLEQFGPEELDSPPTDFMRAFLREKLKRDREGEKHNYTFEQLKATLFDLWISGQETTTTALAWGVAYMVHNPDVMEKIHEELEKQIGKEQQICWADRLKLPYTTAAVNEVLRVGNVVAQDFPHRMMRDTRVDKWTLRRGQPIVAQISVVLMDPEIFPNPKAFRPERFLDEHGNVRKTDELIPFALGKRQCLGESLARMEMFLFFANILNRYKISAGHRMPSLERRMGIPVLFLGAGERYKFLIQPVKDLAANWDLDIAKTLEDYIRKVVEQTNRIDADPRADEDGRHKVFNFAEAALLIHGTTTVYARKVEYVLLQAQNFFDQLREDENIHEQQQKGKRRKDGTAAVEGAEPIEEEADENSESNQRQERRQPKLNYAALGHFLERLQQRQSPLLPVVPIAFFPLTDFEKQNVPLCTRTNPIEVFGKKEDFKLNSCHVHESVALLDFKNIAIVNKFSYLTLNSQKKGPSLNRAALEPLMEQSEEDLNDGLDCRAESSIHSTGFRQTDLETGRRGTESSAPGGATPALLVFLDPTDLVNDQSRPFRRSNCVMKAVKQIKARDRRIERDCREKGVLNVATVKCYIDTRIYLHQLKKREYTLGLFNAFIADQAVLALNPLIHKEEKRRVELRKRRQKEIQNAERAERAMRRALQQQEVEDSVLDDHPEGVAEDYVADIVDAQNDNEMNDFDDPMDELVAEEIINLPPGEDWTNELDEGEHQNLGDILEVEDLENSFGGVQNLYAGFEHLNASQRKRAKTLALQRNFYDDTIFVDGENLDDLPPRPISQMDYDEIIAFHLRKYWTASEQATSAFSENIQRWEARMTEVLEREQLHREFCTSTYGDELLERFGGQIGSEIDLTKILAELPNDYDQSRFLLVSLILANMGNVHILTDEDGGEGQHHIRLRLLSPKRMEFSFSSRQSDMDFQNRAGGKTGGGGVASATDANVDRRERLRQLALETIDLQKDPYFMRNHLGGYECKLCLTLHNNEGSYLAHTQGKKHQANLARRAAKEAADVPYMPLPQQTKIEPKKFVKIGRPGYKVTKERDAASGQQALLFQIDYPEIADGIVPRHRFMSSYEQKIQPPDKRWQYLLFAAEPYETIAFKIPAREIDRSEDKFWTLWNKESRQYFMQFAFKHIHDDANYARNMQQSAVSAAPPIAPPPPMFLPTQY</sequence>
<evidence type="ECO:0000256" key="18">
    <source>
        <dbReference type="ARBA" id="ARBA00023187"/>
    </source>
</evidence>
<dbReference type="Pfam" id="PF00067">
    <property type="entry name" value="p450"/>
    <property type="match status" value="1"/>
</dbReference>
<dbReference type="Pfam" id="PF16858">
    <property type="entry name" value="CNDH2_C"/>
    <property type="match status" value="1"/>
</dbReference>
<dbReference type="Pfam" id="PF06278">
    <property type="entry name" value="CNDH2_N"/>
    <property type="match status" value="1"/>
</dbReference>
<keyword evidence="9" id="KW-0677">Repeat</keyword>
<feature type="region of interest" description="Disordered" evidence="25">
    <location>
        <begin position="750"/>
        <end position="770"/>
    </location>
</feature>
<keyword evidence="15 23" id="KW-0408">Iron</keyword>
<dbReference type="Gene3D" id="2.60.40.2690">
    <property type="match status" value="1"/>
</dbReference>
<evidence type="ECO:0000256" key="24">
    <source>
        <dbReference type="SAM" id="Coils"/>
    </source>
</evidence>
<evidence type="ECO:0000256" key="7">
    <source>
        <dbReference type="ARBA" id="ARBA00022723"/>
    </source>
</evidence>
<keyword evidence="11" id="KW-0863">Zinc-finger</keyword>
<evidence type="ECO:0000256" key="16">
    <source>
        <dbReference type="ARBA" id="ARBA00023033"/>
    </source>
</evidence>
<dbReference type="GO" id="GO:0003676">
    <property type="term" value="F:nucleic acid binding"/>
    <property type="evidence" value="ECO:0007669"/>
    <property type="project" value="InterPro"/>
</dbReference>
<evidence type="ECO:0000256" key="11">
    <source>
        <dbReference type="ARBA" id="ARBA00022771"/>
    </source>
</evidence>
<keyword evidence="24" id="KW-0175">Coiled coil</keyword>
<evidence type="ECO:0000256" key="6">
    <source>
        <dbReference type="ARBA" id="ARBA00022664"/>
    </source>
</evidence>
<evidence type="ECO:0000256" key="5">
    <source>
        <dbReference type="ARBA" id="ARBA00022553"/>
    </source>
</evidence>
<evidence type="ECO:0000256" key="19">
    <source>
        <dbReference type="ARBA" id="ARBA00023242"/>
    </source>
</evidence>
<dbReference type="PANTHER" id="PTHR23205:SF0">
    <property type="entry name" value="SPLICING FACTOR 3A SUBUNIT 2"/>
    <property type="match status" value="1"/>
</dbReference>
<evidence type="ECO:0000256" key="10">
    <source>
        <dbReference type="ARBA" id="ARBA00022741"/>
    </source>
</evidence>
<dbReference type="PROSITE" id="PS50171">
    <property type="entry name" value="ZF_MATRIN"/>
    <property type="match status" value="1"/>
</dbReference>
<dbReference type="GO" id="GO:0005506">
    <property type="term" value="F:iron ion binding"/>
    <property type="evidence" value="ECO:0007669"/>
    <property type="project" value="InterPro"/>
</dbReference>
<dbReference type="InterPro" id="IPR002401">
    <property type="entry name" value="Cyt_P450_E_grp-I"/>
</dbReference>
<proteinExistence type="inferred from homology"/>
<dbReference type="WBParaSite" id="Gr19_v10_g7869.t1">
    <property type="protein sequence ID" value="Gr19_v10_g7869.t1"/>
    <property type="gene ID" value="Gr19_v10_g7869"/>
</dbReference>
<evidence type="ECO:0000256" key="21">
    <source>
        <dbReference type="ARBA" id="ARBA00063783"/>
    </source>
</evidence>
<dbReference type="SMART" id="SM00451">
    <property type="entry name" value="ZnF_U1"/>
    <property type="match status" value="1"/>
</dbReference>
<evidence type="ECO:0000256" key="3">
    <source>
        <dbReference type="ARBA" id="ARBA00008995"/>
    </source>
</evidence>
<dbReference type="InterPro" id="IPR036396">
    <property type="entry name" value="Cyt_P450_sf"/>
</dbReference>
<feature type="domain" description="Matrin-type" evidence="26">
    <location>
        <begin position="1222"/>
        <end position="1252"/>
    </location>
</feature>
<evidence type="ECO:0000256" key="2">
    <source>
        <dbReference type="ARBA" id="ARBA00004123"/>
    </source>
</evidence>
<reference evidence="28" key="1">
    <citation type="submission" date="2022-11" db="UniProtKB">
        <authorList>
            <consortium name="WormBaseParasite"/>
        </authorList>
    </citation>
    <scope>IDENTIFICATION</scope>
</reference>
<dbReference type="FunFam" id="1.10.630.10:FF:000036">
    <property type="entry name" value="CYtochrome P450 family"/>
    <property type="match status" value="1"/>
</dbReference>
<dbReference type="GO" id="GO:0006614">
    <property type="term" value="P:SRP-dependent cotranslational protein targeting to membrane"/>
    <property type="evidence" value="ECO:0007669"/>
    <property type="project" value="InterPro"/>
</dbReference>
<evidence type="ECO:0000256" key="4">
    <source>
        <dbReference type="ARBA" id="ARBA00010617"/>
    </source>
</evidence>
<comment type="subcellular location">
    <subcellularLocation>
        <location evidence="2">Nucleus</location>
    </subcellularLocation>
</comment>
<accession>A0A914I6Y8</accession>
<evidence type="ECO:0000256" key="13">
    <source>
        <dbReference type="ARBA" id="ARBA00022990"/>
    </source>
</evidence>
<keyword evidence="14" id="KW-0560">Oxidoreductase</keyword>
<comment type="subunit">
    <text evidence="21">Component of the 17S U2 SnRNP complex, a ribonucleoprotein complex that contains small nuclear RNA (snRNA) U2 and a number of specific proteins. Part of the SF3A subcomplex of the 17S U2 SnRNP complex which is composed of three subunits; SF3A3/SAP61, SF3A2/SAP62 and SF3A1/SAP114. SF3A associates with the splicing factor SF3B and a 12S RNA unit to form the mature 17S U2 small nuclear ribonucleoprotein complex (17S U2 snRNP). Identified in the spliceosome 'E' complex, a precursor of the spliceosome 'A' complex. Identified in the spliceosome 'A' and 'B' complexes. Identified in the spliceosome 'C' complex. Interacts with HTATSF1.</text>
</comment>
<evidence type="ECO:0000256" key="20">
    <source>
        <dbReference type="ARBA" id="ARBA00055377"/>
    </source>
</evidence>
<dbReference type="GO" id="GO:0071013">
    <property type="term" value="C:catalytic step 2 spliceosome"/>
    <property type="evidence" value="ECO:0007669"/>
    <property type="project" value="TreeGrafter"/>
</dbReference>
<keyword evidence="23" id="KW-0349">Heme</keyword>
<dbReference type="FunFam" id="2.60.40.2690:FF:000001">
    <property type="entry name" value="Splicing factor 3a, subunit 2"/>
    <property type="match status" value="1"/>
</dbReference>
<dbReference type="SUPFAM" id="SSF48264">
    <property type="entry name" value="Cytochrome P450"/>
    <property type="match status" value="1"/>
</dbReference>
<evidence type="ECO:0000313" key="28">
    <source>
        <dbReference type="WBParaSite" id="Gr19_v10_g7869.t1"/>
    </source>
</evidence>
<name>A0A914I6Y8_GLORO</name>
<evidence type="ECO:0000313" key="27">
    <source>
        <dbReference type="Proteomes" id="UP000887572"/>
    </source>
</evidence>
<keyword evidence="5" id="KW-0597">Phosphoprotein</keyword>
<dbReference type="CDD" id="cd20617">
    <property type="entry name" value="CYP1_2-like"/>
    <property type="match status" value="1"/>
</dbReference>
<feature type="coiled-coil region" evidence="24">
    <location>
        <begin position="865"/>
        <end position="903"/>
    </location>
</feature>
<dbReference type="SMART" id="SM01050">
    <property type="entry name" value="CactinC_cactus"/>
    <property type="match status" value="1"/>
</dbReference>
<organism evidence="27 28">
    <name type="scientific">Globodera rostochiensis</name>
    <name type="common">Golden nematode worm</name>
    <name type="synonym">Heterodera rostochiensis</name>
    <dbReference type="NCBI Taxonomy" id="31243"/>
    <lineage>
        <taxon>Eukaryota</taxon>
        <taxon>Metazoa</taxon>
        <taxon>Ecdysozoa</taxon>
        <taxon>Nematoda</taxon>
        <taxon>Chromadorea</taxon>
        <taxon>Rhabditida</taxon>
        <taxon>Tylenchina</taxon>
        <taxon>Tylenchomorpha</taxon>
        <taxon>Tylenchoidea</taxon>
        <taxon>Heteroderidae</taxon>
        <taxon>Heteroderinae</taxon>
        <taxon>Globodera</taxon>
    </lineage>
</organism>
<dbReference type="Proteomes" id="UP000887572">
    <property type="component" value="Unplaced"/>
</dbReference>
<dbReference type="GO" id="GO:0000245">
    <property type="term" value="P:spliceosomal complex assembly"/>
    <property type="evidence" value="ECO:0007669"/>
    <property type="project" value="TreeGrafter"/>
</dbReference>
<evidence type="ECO:0000256" key="9">
    <source>
        <dbReference type="ARBA" id="ARBA00022737"/>
    </source>
</evidence>
<evidence type="ECO:0000259" key="26">
    <source>
        <dbReference type="PROSITE" id="PS50171"/>
    </source>
</evidence>
<dbReference type="SUPFAM" id="SSF57667">
    <property type="entry name" value="beta-beta-alpha zinc fingers"/>
    <property type="match status" value="1"/>
</dbReference>
<keyword evidence="7 23" id="KW-0479">Metal-binding</keyword>
<dbReference type="Pfam" id="PF16835">
    <property type="entry name" value="SF3A2"/>
    <property type="match status" value="1"/>
</dbReference>
<evidence type="ECO:0000256" key="15">
    <source>
        <dbReference type="ARBA" id="ARBA00023004"/>
    </source>
</evidence>
<dbReference type="InterPro" id="IPR031737">
    <property type="entry name" value="CNDH2_C"/>
</dbReference>
<dbReference type="Gene3D" id="1.10.630.10">
    <property type="entry name" value="Cytochrome P450"/>
    <property type="match status" value="1"/>
</dbReference>
<feature type="compositionally biased region" description="Acidic residues" evidence="25">
    <location>
        <begin position="599"/>
        <end position="609"/>
    </location>
</feature>
<dbReference type="GO" id="GO:0004497">
    <property type="term" value="F:monooxygenase activity"/>
    <property type="evidence" value="ECO:0007669"/>
    <property type="project" value="UniProtKB-KW"/>
</dbReference>
<dbReference type="GO" id="GO:0005525">
    <property type="term" value="F:GTP binding"/>
    <property type="evidence" value="ECO:0007669"/>
    <property type="project" value="UniProtKB-KW"/>
</dbReference>
<comment type="similarity">
    <text evidence="3">Belongs to the SF3A2 family.</text>
</comment>
<evidence type="ECO:0000256" key="17">
    <source>
        <dbReference type="ARBA" id="ARBA00023134"/>
    </source>
</evidence>
<dbReference type="GO" id="GO:0008270">
    <property type="term" value="F:zinc ion binding"/>
    <property type="evidence" value="ECO:0007669"/>
    <property type="project" value="UniProtKB-KW"/>
</dbReference>
<dbReference type="InterPro" id="IPR052092">
    <property type="entry name" value="SF3A2"/>
</dbReference>
<dbReference type="InterPro" id="IPR000897">
    <property type="entry name" value="SRP54_GTPase_dom"/>
</dbReference>
<dbReference type="GO" id="GO:0016705">
    <property type="term" value="F:oxidoreductase activity, acting on paired donors, with incorporation or reduction of molecular oxygen"/>
    <property type="evidence" value="ECO:0007669"/>
    <property type="project" value="InterPro"/>
</dbReference>
<dbReference type="Gene3D" id="3.30.160.60">
    <property type="entry name" value="Classic Zinc Finger"/>
    <property type="match status" value="1"/>
</dbReference>
<dbReference type="PROSITE" id="PS00300">
    <property type="entry name" value="SRP54"/>
    <property type="match status" value="1"/>
</dbReference>
<comment type="cofactor">
    <cofactor evidence="1 23">
        <name>heme</name>
        <dbReference type="ChEBI" id="CHEBI:30413"/>
    </cofactor>
</comment>
<dbReference type="PRINTS" id="PR00385">
    <property type="entry name" value="P450"/>
</dbReference>
<dbReference type="PRINTS" id="PR00463">
    <property type="entry name" value="EP450I"/>
</dbReference>
<feature type="region of interest" description="Disordered" evidence="25">
    <location>
        <begin position="579"/>
        <end position="619"/>
    </location>
</feature>
<keyword evidence="13" id="KW-0007">Acetylation</keyword>
<dbReference type="InterPro" id="IPR009378">
    <property type="entry name" value="H2_N"/>
</dbReference>
<keyword evidence="17" id="KW-0342">GTP-binding</keyword>
<dbReference type="InterPro" id="IPR031781">
    <property type="entry name" value="SF3A2_dom"/>
</dbReference>
<feature type="compositionally biased region" description="Basic and acidic residues" evidence="25">
    <location>
        <begin position="753"/>
        <end position="762"/>
    </location>
</feature>
<comment type="similarity">
    <text evidence="4">Belongs to the cytochrome P450 family.</text>
</comment>
<keyword evidence="16" id="KW-0503">Monooxygenase</keyword>
<keyword evidence="19" id="KW-0539">Nucleus</keyword>
<keyword evidence="18" id="KW-0508">mRNA splicing</keyword>
<dbReference type="InterPro" id="IPR000690">
    <property type="entry name" value="Matrin/U1-C_Znf_C2H2"/>
</dbReference>
<dbReference type="Pfam" id="PF12874">
    <property type="entry name" value="zf-met"/>
    <property type="match status" value="1"/>
</dbReference>
<dbReference type="PANTHER" id="PTHR23205">
    <property type="entry name" value="SPLICING FACTOR 3A SUBUNIT 2"/>
    <property type="match status" value="1"/>
</dbReference>
<dbReference type="InterPro" id="IPR003604">
    <property type="entry name" value="Matrin/U1-like-C_Znf_C2H2"/>
</dbReference>
<keyword evidence="6" id="KW-0507">mRNA processing</keyword>
<dbReference type="FunFam" id="3.30.160.60:FF:001216">
    <property type="entry name" value="Splicing factor 3A subunit 2"/>
    <property type="match status" value="1"/>
</dbReference>
<feature type="binding site" description="axial binding residue" evidence="23">
    <location>
        <position position="438"/>
    </location>
    <ligand>
        <name>heme</name>
        <dbReference type="ChEBI" id="CHEBI:30413"/>
    </ligand>
    <ligandPart>
        <name>Fe</name>
        <dbReference type="ChEBI" id="CHEBI:18248"/>
    </ligandPart>
</feature>
<protein>
    <recommendedName>
        <fullName evidence="22">Splicing factor 3A subunit 2</fullName>
    </recommendedName>
</protein>
<dbReference type="GO" id="GO:0071004">
    <property type="term" value="C:U2-type prespliceosome"/>
    <property type="evidence" value="ECO:0007669"/>
    <property type="project" value="TreeGrafter"/>
</dbReference>
<keyword evidence="12" id="KW-0862">Zinc</keyword>
<dbReference type="GO" id="GO:0020037">
    <property type="term" value="F:heme binding"/>
    <property type="evidence" value="ECO:0007669"/>
    <property type="project" value="InterPro"/>
</dbReference>
<comment type="function">
    <text evidence="20">Component of the 17S U2 SnRNP complex of the spliceosome, a large ribonucleoprotein complex that removes introns from transcribed pre-mRNAs. The 17S U2 SnRNP complex (1) directly participates in early spliceosome assembly and (2) mediates recognition of the intron branch site during pre-mRNA splicing by promoting the selection of the pre-mRNA branch-site adenosine, the nucleophile for the first step of splicing. Within the 17S U2 SnRNP complex, SF3A2 is part of the SF3A subcomplex that contributes to the assembly of the 17S U2 snRNP, and the subsequent assembly of the pre-spliceosome 'E' complex and the pre-catalytic spliceosome 'A' complex. Involved in pre-mRNA splicing as a component of pre-catalytic spliceosome 'B' complexes, including the Bact complex. Interacts directly with the duplex formed by U2 snRNA and the intron.</text>
</comment>
<evidence type="ECO:0000256" key="1">
    <source>
        <dbReference type="ARBA" id="ARBA00001971"/>
    </source>
</evidence>